<feature type="transmembrane region" description="Helical" evidence="1">
    <location>
        <begin position="38"/>
        <end position="58"/>
    </location>
</feature>
<evidence type="ECO:0000256" key="1">
    <source>
        <dbReference type="SAM" id="Phobius"/>
    </source>
</evidence>
<sequence length="502" mass="52337">MQFGVGDTTRWLYFSFDILLVAVILYSIVRAFNSKKNISYLALIGLALAILVISAFITLPGLHVLAQFGLVVLVIGLPLFLDDRWLGLFGNSRAGLTTSEPPYLNSFLVGLFSVIASFMIVGLVSGIGAKTAELPNGVPLVAVNLPTGMAASFGSQVTAKVIVSAQNDKWRSLTADNFSATVDVATQGEGTYDLPVKLTSKVKDVTIVRVNPSNVVVTVEPVIKKTVTVAAKFSGKAGDGLVPDEPIFEPLKVEASGPKSILSSLTQAFIQVKLNGENQKIVQKYGLVALNASGEVIGSVSFSPTEAEATINLVKAGNLKAVGIRPATTGQIASGFWVKSITLDPAVVTVSGSADQLSKLTEIATEPISVAALSADTTASTTLSLPSGVTIADGTNRISAKIDLELVSTVKTVVPQLDYDGLSSLLKVTAITPSSVSALVSGSSSVLSTLADGTIKVRISLSPYQSPGTYSITIKSTDFTLPEGIGMVSFLPSAVSVVLENR</sequence>
<comment type="caution">
    <text evidence="2">The sequence shown here is derived from an EMBL/GenBank/DDBJ whole genome shotgun (WGS) entry which is preliminary data.</text>
</comment>
<dbReference type="Gene3D" id="2.170.120.40">
    <property type="entry name" value="YbbR-like domain"/>
    <property type="match status" value="2"/>
</dbReference>
<accession>A0A0G1SML1</accession>
<dbReference type="PANTHER" id="PTHR37804:SF1">
    <property type="entry name" value="CDAA REGULATORY PROTEIN CDAR"/>
    <property type="match status" value="1"/>
</dbReference>
<dbReference type="InterPro" id="IPR053154">
    <property type="entry name" value="c-di-AMP_regulator"/>
</dbReference>
<dbReference type="Pfam" id="PF07949">
    <property type="entry name" value="YbbR"/>
    <property type="match status" value="2"/>
</dbReference>
<evidence type="ECO:0000313" key="3">
    <source>
        <dbReference type="Proteomes" id="UP000034487"/>
    </source>
</evidence>
<dbReference type="InterPro" id="IPR012505">
    <property type="entry name" value="YbbR"/>
</dbReference>
<feature type="transmembrane region" description="Helical" evidence="1">
    <location>
        <begin position="64"/>
        <end position="81"/>
    </location>
</feature>
<keyword evidence="1" id="KW-0472">Membrane</keyword>
<proteinExistence type="predicted"/>
<feature type="transmembrane region" description="Helical" evidence="1">
    <location>
        <begin position="102"/>
        <end position="124"/>
    </location>
</feature>
<dbReference type="EMBL" id="LCMV01000030">
    <property type="protein sequence ID" value="KKU43293.1"/>
    <property type="molecule type" value="Genomic_DNA"/>
</dbReference>
<dbReference type="PANTHER" id="PTHR37804">
    <property type="entry name" value="CDAA REGULATORY PROTEIN CDAR"/>
    <property type="match status" value="1"/>
</dbReference>
<keyword evidence="1" id="KW-1133">Transmembrane helix</keyword>
<evidence type="ECO:0000313" key="2">
    <source>
        <dbReference type="EMBL" id="KKU43293.1"/>
    </source>
</evidence>
<protein>
    <submittedName>
        <fullName evidence="2">Uncharacterized protein</fullName>
    </submittedName>
</protein>
<reference evidence="2 3" key="1">
    <citation type="journal article" date="2015" name="Nature">
        <title>rRNA introns, odd ribosomes, and small enigmatic genomes across a large radiation of phyla.</title>
        <authorList>
            <person name="Brown C.T."/>
            <person name="Hug L.A."/>
            <person name="Thomas B.C."/>
            <person name="Sharon I."/>
            <person name="Castelle C.J."/>
            <person name="Singh A."/>
            <person name="Wilkins M.J."/>
            <person name="Williams K.H."/>
            <person name="Banfield J.F."/>
        </authorList>
    </citation>
    <scope>NUCLEOTIDE SEQUENCE [LARGE SCALE GENOMIC DNA]</scope>
</reference>
<dbReference type="AlphaFoldDB" id="A0A0G1SML1"/>
<name>A0A0G1SML1_9BACT</name>
<dbReference type="Proteomes" id="UP000034487">
    <property type="component" value="Unassembled WGS sequence"/>
</dbReference>
<dbReference type="Gene3D" id="2.170.120.30">
    <property type="match status" value="2"/>
</dbReference>
<feature type="transmembrane region" description="Helical" evidence="1">
    <location>
        <begin position="12"/>
        <end position="29"/>
    </location>
</feature>
<gene>
    <name evidence="2" type="ORF">UX60_C0030G0002</name>
</gene>
<organism evidence="2 3">
    <name type="scientific">Berkelbacteria bacterium GW2011_GWA2_46_7</name>
    <dbReference type="NCBI Taxonomy" id="1618335"/>
    <lineage>
        <taxon>Bacteria</taxon>
        <taxon>Candidatus Berkelbacteria</taxon>
    </lineage>
</organism>
<keyword evidence="1" id="KW-0812">Transmembrane</keyword>